<dbReference type="Proteomes" id="UP001356427">
    <property type="component" value="Unassembled WGS sequence"/>
</dbReference>
<dbReference type="AlphaFoldDB" id="A0AAN8QHR3"/>
<gene>
    <name evidence="5" type="ORF">J4Q44_G00303760</name>
</gene>
<evidence type="ECO:0000259" key="4">
    <source>
        <dbReference type="PROSITE" id="PS50002"/>
    </source>
</evidence>
<feature type="domain" description="SH3" evidence="4">
    <location>
        <begin position="85"/>
        <end position="146"/>
    </location>
</feature>
<proteinExistence type="predicted"/>
<dbReference type="InterPro" id="IPR001452">
    <property type="entry name" value="SH3_domain"/>
</dbReference>
<evidence type="ECO:0000313" key="5">
    <source>
        <dbReference type="EMBL" id="KAK6298866.1"/>
    </source>
</evidence>
<dbReference type="InterPro" id="IPR035532">
    <property type="entry name" value="DBS_SH3"/>
</dbReference>
<evidence type="ECO:0000256" key="3">
    <source>
        <dbReference type="SAM" id="MobiDB-lite"/>
    </source>
</evidence>
<dbReference type="InterPro" id="IPR036028">
    <property type="entry name" value="SH3-like_dom_sf"/>
</dbReference>
<feature type="compositionally biased region" description="Polar residues" evidence="3">
    <location>
        <begin position="10"/>
        <end position="46"/>
    </location>
</feature>
<comment type="caution">
    <text evidence="5">The sequence shown here is derived from an EMBL/GenBank/DDBJ whole genome shotgun (WGS) entry which is preliminary data.</text>
</comment>
<organism evidence="5 6">
    <name type="scientific">Coregonus suidteri</name>
    <dbReference type="NCBI Taxonomy" id="861788"/>
    <lineage>
        <taxon>Eukaryota</taxon>
        <taxon>Metazoa</taxon>
        <taxon>Chordata</taxon>
        <taxon>Craniata</taxon>
        <taxon>Vertebrata</taxon>
        <taxon>Euteleostomi</taxon>
        <taxon>Actinopterygii</taxon>
        <taxon>Neopterygii</taxon>
        <taxon>Teleostei</taxon>
        <taxon>Protacanthopterygii</taxon>
        <taxon>Salmoniformes</taxon>
        <taxon>Salmonidae</taxon>
        <taxon>Coregoninae</taxon>
        <taxon>Coregonus</taxon>
    </lineage>
</organism>
<evidence type="ECO:0000313" key="6">
    <source>
        <dbReference type="Proteomes" id="UP001356427"/>
    </source>
</evidence>
<keyword evidence="6" id="KW-1185">Reference proteome</keyword>
<feature type="region of interest" description="Disordered" evidence="3">
    <location>
        <begin position="1"/>
        <end position="84"/>
    </location>
</feature>
<name>A0AAN8QHR3_9TELE</name>
<reference evidence="5 6" key="1">
    <citation type="submission" date="2021-04" db="EMBL/GenBank/DDBJ databases">
        <authorList>
            <person name="De Guttry C."/>
            <person name="Zahm M."/>
            <person name="Klopp C."/>
            <person name="Cabau C."/>
            <person name="Louis A."/>
            <person name="Berthelot C."/>
            <person name="Parey E."/>
            <person name="Roest Crollius H."/>
            <person name="Montfort J."/>
            <person name="Robinson-Rechavi M."/>
            <person name="Bucao C."/>
            <person name="Bouchez O."/>
            <person name="Gislard M."/>
            <person name="Lluch J."/>
            <person name="Milhes M."/>
            <person name="Lampietro C."/>
            <person name="Lopez Roques C."/>
            <person name="Donnadieu C."/>
            <person name="Braasch I."/>
            <person name="Desvignes T."/>
            <person name="Postlethwait J."/>
            <person name="Bobe J."/>
            <person name="Wedekind C."/>
            <person name="Guiguen Y."/>
        </authorList>
    </citation>
    <scope>NUCLEOTIDE SEQUENCE [LARGE SCALE GENOMIC DNA]</scope>
    <source>
        <strain evidence="5">Cs_M1</strain>
        <tissue evidence="5">Blood</tissue>
    </source>
</reference>
<dbReference type="Gene3D" id="2.30.30.40">
    <property type="entry name" value="SH3 Domains"/>
    <property type="match status" value="1"/>
</dbReference>
<keyword evidence="1 2" id="KW-0728">SH3 domain</keyword>
<dbReference type="SUPFAM" id="SSF50044">
    <property type="entry name" value="SH3-domain"/>
    <property type="match status" value="1"/>
</dbReference>
<evidence type="ECO:0000256" key="1">
    <source>
        <dbReference type="ARBA" id="ARBA00022443"/>
    </source>
</evidence>
<feature type="region of interest" description="Disordered" evidence="3">
    <location>
        <begin position="147"/>
        <end position="170"/>
    </location>
</feature>
<accession>A0AAN8QHR3</accession>
<sequence length="170" mass="18509">MSFDVPADLPSQTCKQQRASFSSEDTESGRSSPDPQSHSPNYQGNRHSWPGAPHSVHICEGLEEWGGGQDPSHPSDTEEEDTAQLAPGSYKALAECPRYGPDDLAIKSSDVIQLQHEDSEGHWLVKNLSRRQKGLIPVPNLHVILGHSSRGQSTRLGDPGNLKARKLSSP</sequence>
<dbReference type="PROSITE" id="PS50002">
    <property type="entry name" value="SH3"/>
    <property type="match status" value="1"/>
</dbReference>
<evidence type="ECO:0000256" key="2">
    <source>
        <dbReference type="PROSITE-ProRule" id="PRU00192"/>
    </source>
</evidence>
<dbReference type="EMBL" id="JAGTTL010000029">
    <property type="protein sequence ID" value="KAK6298866.1"/>
    <property type="molecule type" value="Genomic_DNA"/>
</dbReference>
<dbReference type="CDD" id="cd11857">
    <property type="entry name" value="SH3_DBS"/>
    <property type="match status" value="1"/>
</dbReference>
<protein>
    <recommendedName>
        <fullName evidence="4">SH3 domain-containing protein</fullName>
    </recommendedName>
</protein>